<protein>
    <submittedName>
        <fullName evidence="3">FecR family protein</fullName>
    </submittedName>
</protein>
<dbReference type="GeneID" id="86889656"/>
<dbReference type="InterPro" id="IPR012373">
    <property type="entry name" value="Ferrdict_sens_TM"/>
</dbReference>
<evidence type="ECO:0000259" key="1">
    <source>
        <dbReference type="Pfam" id="PF04773"/>
    </source>
</evidence>
<evidence type="ECO:0000313" key="4">
    <source>
        <dbReference type="Proteomes" id="UP001302374"/>
    </source>
</evidence>
<sequence length="192" mass="22198">MVQLNSGTQLKFPVVFDKEKREVYLTGEAFFEVQKDEKRPFYVIADGIKIRVYGTSFNVNTHDKERVQTVLVEGSIGLSAEKGGPEYRMKPSQLGEYRRTDASVNVKTVDIEPYVSWKDGFFVFENQTMEQIMNTLSLWYDVNIFYTNEQLKNLHFTGHVKRYDQIDNILKAIKSAVGVTFTIKDRTICISK</sequence>
<dbReference type="Gene3D" id="3.55.50.30">
    <property type="match status" value="1"/>
</dbReference>
<feature type="domain" description="FecR protein" evidence="1">
    <location>
        <begin position="2"/>
        <end position="76"/>
    </location>
</feature>
<evidence type="ECO:0000313" key="3">
    <source>
        <dbReference type="EMBL" id="WOF10769.1"/>
    </source>
</evidence>
<dbReference type="PANTHER" id="PTHR30273:SF2">
    <property type="entry name" value="PROTEIN FECR"/>
    <property type="match status" value="1"/>
</dbReference>
<dbReference type="Pfam" id="PF04773">
    <property type="entry name" value="FecR"/>
    <property type="match status" value="1"/>
</dbReference>
<keyword evidence="4" id="KW-1185">Reference proteome</keyword>
<proteinExistence type="predicted"/>
<name>A0ABZ0FRA2_9BACT</name>
<dbReference type="Pfam" id="PF16344">
    <property type="entry name" value="FecR_C"/>
    <property type="match status" value="1"/>
</dbReference>
<organism evidence="3 4">
    <name type="scientific">Butyricimonas paravirosa</name>
    <dbReference type="NCBI Taxonomy" id="1472417"/>
    <lineage>
        <taxon>Bacteria</taxon>
        <taxon>Pseudomonadati</taxon>
        <taxon>Bacteroidota</taxon>
        <taxon>Bacteroidia</taxon>
        <taxon>Bacteroidales</taxon>
        <taxon>Odoribacteraceae</taxon>
        <taxon>Butyricimonas</taxon>
    </lineage>
</organism>
<dbReference type="RefSeq" id="WP_317147146.1">
    <property type="nucleotide sequence ID" value="NZ_CP043839.1"/>
</dbReference>
<reference evidence="3 4" key="1">
    <citation type="submission" date="2019-09" db="EMBL/GenBank/DDBJ databases">
        <title>Butyricimonas paravirosa DSM 105722 (=214-4 = JCM 18677 = CCUG 65563).</title>
        <authorList>
            <person name="Le Roy T."/>
            <person name="Cani P.D."/>
        </authorList>
    </citation>
    <scope>NUCLEOTIDE SEQUENCE [LARGE SCALE GENOMIC DNA]</scope>
    <source>
        <strain evidence="3 4">DSM 105722</strain>
    </source>
</reference>
<dbReference type="InterPro" id="IPR032508">
    <property type="entry name" value="FecR_C"/>
</dbReference>
<dbReference type="InterPro" id="IPR006860">
    <property type="entry name" value="FecR"/>
</dbReference>
<accession>A0ABZ0FRA2</accession>
<gene>
    <name evidence="3" type="ORF">F1644_00105</name>
</gene>
<dbReference type="Gene3D" id="2.60.120.1440">
    <property type="match status" value="1"/>
</dbReference>
<feature type="domain" description="Protein FecR C-terminal" evidence="2">
    <location>
        <begin position="122"/>
        <end position="190"/>
    </location>
</feature>
<dbReference type="PANTHER" id="PTHR30273">
    <property type="entry name" value="PERIPLASMIC SIGNAL SENSOR AND SIGMA FACTOR ACTIVATOR FECR-RELATED"/>
    <property type="match status" value="1"/>
</dbReference>
<evidence type="ECO:0000259" key="2">
    <source>
        <dbReference type="Pfam" id="PF16344"/>
    </source>
</evidence>
<dbReference type="EMBL" id="CP043839">
    <property type="protein sequence ID" value="WOF10769.1"/>
    <property type="molecule type" value="Genomic_DNA"/>
</dbReference>
<dbReference type="Proteomes" id="UP001302374">
    <property type="component" value="Chromosome"/>
</dbReference>